<dbReference type="PROSITE" id="PS50994">
    <property type="entry name" value="INTEGRASE"/>
    <property type="match status" value="1"/>
</dbReference>
<evidence type="ECO:0000256" key="14">
    <source>
        <dbReference type="ARBA" id="ARBA00023172"/>
    </source>
</evidence>
<dbReference type="Pfam" id="PF00429">
    <property type="entry name" value="TLV_coat"/>
    <property type="match status" value="1"/>
</dbReference>
<dbReference type="FunFam" id="3.30.70.270:FF:000020">
    <property type="entry name" value="Transposon Tf2-6 polyprotein-like Protein"/>
    <property type="match status" value="1"/>
</dbReference>
<dbReference type="InterPro" id="IPR001584">
    <property type="entry name" value="Integrase_cat-core"/>
</dbReference>
<keyword evidence="13" id="KW-0695">RNA-directed DNA polymerase</keyword>
<dbReference type="PROSITE" id="PS00141">
    <property type="entry name" value="ASP_PROTEASE"/>
    <property type="match status" value="1"/>
</dbReference>
<dbReference type="Pfam" id="PF17919">
    <property type="entry name" value="RT_RNaseH_2"/>
    <property type="match status" value="1"/>
</dbReference>
<dbReference type="InterPro" id="IPR000477">
    <property type="entry name" value="RT_dom"/>
</dbReference>
<dbReference type="InterPro" id="IPR040643">
    <property type="entry name" value="MLVIN_C"/>
</dbReference>
<evidence type="ECO:0000256" key="12">
    <source>
        <dbReference type="ARBA" id="ARBA00022908"/>
    </source>
</evidence>
<dbReference type="SUPFAM" id="SSF49830">
    <property type="entry name" value="ENV polyprotein, receptor-binding domain"/>
    <property type="match status" value="1"/>
</dbReference>
<evidence type="ECO:0000256" key="8">
    <source>
        <dbReference type="ARBA" id="ARBA00022759"/>
    </source>
</evidence>
<dbReference type="InterPro" id="IPR041577">
    <property type="entry name" value="RT_RNaseH_2"/>
</dbReference>
<keyword evidence="8" id="KW-0255">Endonuclease</keyword>
<keyword evidence="6" id="KW-0548">Nucleotidyltransferase</keyword>
<dbReference type="Gene3D" id="3.90.310.10">
    <property type="entry name" value="ENV polyprotein, receptor-binding domain"/>
    <property type="match status" value="1"/>
</dbReference>
<dbReference type="Pfam" id="PF18697">
    <property type="entry name" value="MLVIN_C"/>
    <property type="match status" value="1"/>
</dbReference>
<dbReference type="Proteomes" id="UP001177744">
    <property type="component" value="Unassembled WGS sequence"/>
</dbReference>
<dbReference type="EMBL" id="JAULJE010000011">
    <property type="protein sequence ID" value="KAK1337342.1"/>
    <property type="molecule type" value="Genomic_DNA"/>
</dbReference>
<dbReference type="Gene3D" id="1.10.150.180">
    <property type="entry name" value="Gamma-retroviral matrix domain"/>
    <property type="match status" value="1"/>
</dbReference>
<dbReference type="InterPro" id="IPR043128">
    <property type="entry name" value="Rev_trsase/Diguanyl_cyclase"/>
</dbReference>
<evidence type="ECO:0000313" key="20">
    <source>
        <dbReference type="EMBL" id="KAK1337342.1"/>
    </source>
</evidence>
<evidence type="ECO:0000256" key="2">
    <source>
        <dbReference type="ARBA" id="ARBA00012180"/>
    </source>
</evidence>
<dbReference type="InterPro" id="IPR002156">
    <property type="entry name" value="RNaseH_domain"/>
</dbReference>
<dbReference type="SUPFAM" id="SSF50630">
    <property type="entry name" value="Acid proteases"/>
    <property type="match status" value="1"/>
</dbReference>
<feature type="region of interest" description="Disordered" evidence="15">
    <location>
        <begin position="1434"/>
        <end position="1458"/>
    </location>
</feature>
<dbReference type="GO" id="GO:0006310">
    <property type="term" value="P:DNA recombination"/>
    <property type="evidence" value="ECO:0007669"/>
    <property type="project" value="UniProtKB-KW"/>
</dbReference>
<dbReference type="Gene3D" id="3.30.420.10">
    <property type="entry name" value="Ribonuclease H-like superfamily/Ribonuclease H"/>
    <property type="match status" value="2"/>
</dbReference>
<keyword evidence="7" id="KW-0540">Nuclease</keyword>
<proteinExistence type="inferred from homology"/>
<dbReference type="InterPro" id="IPR018061">
    <property type="entry name" value="Retropepsins"/>
</dbReference>
<dbReference type="Gene3D" id="2.40.70.10">
    <property type="entry name" value="Acid Proteases"/>
    <property type="match status" value="1"/>
</dbReference>
<dbReference type="InterPro" id="IPR036946">
    <property type="entry name" value="G_retro_matrix_sf"/>
</dbReference>
<dbReference type="Gene3D" id="3.10.10.10">
    <property type="entry name" value="HIV Type 1 Reverse Transcriptase, subunit A, domain 1"/>
    <property type="match status" value="1"/>
</dbReference>
<dbReference type="SUPFAM" id="SSF56672">
    <property type="entry name" value="DNA/RNA polymerases"/>
    <property type="match status" value="1"/>
</dbReference>
<dbReference type="InterPro" id="IPR043502">
    <property type="entry name" value="DNA/RNA_pol_sf"/>
</dbReference>
<dbReference type="EC" id="2.7.7.49" evidence="3"/>
<keyword evidence="21" id="KW-1185">Reference proteome</keyword>
<dbReference type="InterPro" id="IPR051320">
    <property type="entry name" value="Viral_Replic_Matur_Polypro"/>
</dbReference>
<dbReference type="CDD" id="cd06095">
    <property type="entry name" value="RP_RTVL_H_like"/>
    <property type="match status" value="1"/>
</dbReference>
<dbReference type="PROSITE" id="PS50879">
    <property type="entry name" value="RNASE_H_1"/>
    <property type="match status" value="1"/>
</dbReference>
<dbReference type="Pfam" id="PF09337">
    <property type="entry name" value="zf-H2C2"/>
    <property type="match status" value="1"/>
</dbReference>
<dbReference type="Pfam" id="PF00077">
    <property type="entry name" value="RVP"/>
    <property type="match status" value="1"/>
</dbReference>
<keyword evidence="5" id="KW-0808">Transferase</keyword>
<dbReference type="EC" id="3.1.26.4" evidence="2"/>
<evidence type="ECO:0000256" key="13">
    <source>
        <dbReference type="ARBA" id="ARBA00022918"/>
    </source>
</evidence>
<evidence type="ECO:0000256" key="9">
    <source>
        <dbReference type="ARBA" id="ARBA00022801"/>
    </source>
</evidence>
<evidence type="ECO:0000256" key="11">
    <source>
        <dbReference type="ARBA" id="ARBA00022884"/>
    </source>
</evidence>
<keyword evidence="11" id="KW-0694">RNA-binding</keyword>
<feature type="domain" description="Peptidase A2" evidence="16">
    <location>
        <begin position="9"/>
        <end position="79"/>
    </location>
</feature>
<feature type="non-terminal residue" evidence="20">
    <location>
        <position position="1465"/>
    </location>
</feature>
<dbReference type="InterPro" id="IPR001969">
    <property type="entry name" value="Aspartic_peptidase_AS"/>
</dbReference>
<keyword evidence="12" id="KW-0229">DNA integration</keyword>
<dbReference type="GO" id="GO:0004523">
    <property type="term" value="F:RNA-DNA hybrid ribonuclease activity"/>
    <property type="evidence" value="ECO:0007669"/>
    <property type="project" value="UniProtKB-EC"/>
</dbReference>
<dbReference type="SUPFAM" id="SSF53098">
    <property type="entry name" value="Ribonuclease H-like"/>
    <property type="match status" value="2"/>
</dbReference>
<keyword evidence="10" id="KW-0460">Magnesium</keyword>
<dbReference type="InterPro" id="IPR001995">
    <property type="entry name" value="Peptidase_A2_cat"/>
</dbReference>
<dbReference type="InterPro" id="IPR018154">
    <property type="entry name" value="TLV/ENV_coat_polyprotein"/>
</dbReference>
<comment type="similarity">
    <text evidence="1">Belongs to the beta type-B retroviral polymerase family. HERV class-II K(HML-2) pol subfamily.</text>
</comment>
<evidence type="ECO:0000259" key="16">
    <source>
        <dbReference type="PROSITE" id="PS50175"/>
    </source>
</evidence>
<gene>
    <name evidence="20" type="ORF">QTO34_001968</name>
</gene>
<feature type="domain" description="Integrase catalytic" evidence="19">
    <location>
        <begin position="870"/>
        <end position="1032"/>
    </location>
</feature>
<dbReference type="GO" id="GO:0003723">
    <property type="term" value="F:RNA binding"/>
    <property type="evidence" value="ECO:0007669"/>
    <property type="project" value="UniProtKB-KW"/>
</dbReference>
<organism evidence="20 21">
    <name type="scientific">Cnephaeus nilssonii</name>
    <name type="common">Northern bat</name>
    <name type="synonym">Eptesicus nilssonii</name>
    <dbReference type="NCBI Taxonomy" id="3371016"/>
    <lineage>
        <taxon>Eukaryota</taxon>
        <taxon>Metazoa</taxon>
        <taxon>Chordata</taxon>
        <taxon>Craniata</taxon>
        <taxon>Vertebrata</taxon>
        <taxon>Euteleostomi</taxon>
        <taxon>Mammalia</taxon>
        <taxon>Eutheria</taxon>
        <taxon>Laurasiatheria</taxon>
        <taxon>Chiroptera</taxon>
        <taxon>Yangochiroptera</taxon>
        <taxon>Vespertilionidae</taxon>
        <taxon>Cnephaeus</taxon>
    </lineage>
</organism>
<feature type="domain" description="RNase H type-1" evidence="18">
    <location>
        <begin position="602"/>
        <end position="748"/>
    </location>
</feature>
<dbReference type="GO" id="GO:0015074">
    <property type="term" value="P:DNA integration"/>
    <property type="evidence" value="ECO:0007669"/>
    <property type="project" value="UniProtKB-KW"/>
</dbReference>
<evidence type="ECO:0000259" key="19">
    <source>
        <dbReference type="PROSITE" id="PS50994"/>
    </source>
</evidence>
<evidence type="ECO:0000256" key="1">
    <source>
        <dbReference type="ARBA" id="ARBA00010879"/>
    </source>
</evidence>
<dbReference type="PROSITE" id="PS50878">
    <property type="entry name" value="RT_POL"/>
    <property type="match status" value="1"/>
</dbReference>
<dbReference type="GO" id="GO:0003964">
    <property type="term" value="F:RNA-directed DNA polymerase activity"/>
    <property type="evidence" value="ECO:0007669"/>
    <property type="project" value="UniProtKB-KW"/>
</dbReference>
<reference evidence="20" key="1">
    <citation type="submission" date="2023-06" db="EMBL/GenBank/DDBJ databases">
        <title>Reference genome for the Northern bat (Eptesicus nilssonii), a most northern bat species.</title>
        <authorList>
            <person name="Laine V.N."/>
            <person name="Pulliainen A.T."/>
            <person name="Lilley T.M."/>
        </authorList>
    </citation>
    <scope>NUCLEOTIDE SEQUENCE</scope>
    <source>
        <strain evidence="20">BLF_Eptnil</strain>
        <tissue evidence="20">Kidney</tissue>
    </source>
</reference>
<evidence type="ECO:0000313" key="21">
    <source>
        <dbReference type="Proteomes" id="UP001177744"/>
    </source>
</evidence>
<dbReference type="InterPro" id="IPR012337">
    <property type="entry name" value="RNaseH-like_sf"/>
</dbReference>
<dbReference type="InterPro" id="IPR021109">
    <property type="entry name" value="Peptidase_aspartic_dom_sf"/>
</dbReference>
<sequence length="1465" mass="163938">MLKVEGRPVNFLVDTGAQFSVLKSPLGKLSGKTSVVQGATGHKKYSWTTTRSINLGKGEVTHSFLVIPECPAPLLGRDLLTKLGARIAFTPMGPSTELGPPLVLTLRLEDEHRLFEKPREEATDMTRWMRDFPGAWAETAGAGEAKLQPPVVIELKSTATPVAIRQYPMTREARDGIQPHIARLLQLGVLVQCQSPWNTPLLPVKKPGTNDYRPVQDLREVNKRVQDIHPTVPNPYNLLSSIPPDRTWYTVLDLKDAFFCLKLHPDSQKLFAFEWKNPDTGSSGQLTWTRLPQGFKNSPTIFDEALHKDLAAYRARNPQVTLLQYVDDLLLAGATQEDCLTGTKGLLSELAVLGYRASAKKAQICQRKVTYLGYVLEGGQRWLTEGRMATVMQIPVPTTPRQVREFLGTAGFCRLWIPGFATLAEPLYPLTKQGQPFHWGEEQQKAFQEIKKALLSAPALSLPNVEKPFTLYIDEKRGIARGGPDANSGALAEASCLPFQEVRLIKDADKLTLGQKLTIIAPHALESIIRQPPDRWMSNARITHYQSLLLNEERVTFGTPAALNPATLLPEVEEGREILHPCLEVLAEETGVRRDLQDTPLAMADHTWFTDGSSYLSDGQRKAGAAVVDLQKTIWASSLPEGTSAQKAELIALTKALQMAKGKRVNIYTDSRYAFATAHVHGAIYQQRGLLTSAGKEIKNKTEILELLEAVLQPKQLAIIHCPGHQKGKSEIAEGNRRADLAAREAALKPSILPLSAWPIRTPRPSFLQYSKEEEEKFSARPDLYKLKQGVWTTWAEGKPIVPRDAATEYLTQLHRFTHLGEKSLRKICSNTGYHFQGLTKTLENVVRGCQACQLVNAKASATPEGKRERGDRPGVHWEIDFTEVKPAKYRYKYLLVFVDTFSGWVEAFPTRHETATVVAKKILEDIFPRFGLPKVSQGLARVLGINWKLHCAYHPQSSGQVERMNRTLKETMTKLLDSPPALCFVPSPKHPQLSRVDPFELLFGAPPPLAVDPWSDVSQLHAPQSLLARLKALEILQKEVWAPLAEAYKPGELGVPHQFQVGDSVYVRRHRAASLEPRWKGPYIVLLTTPTAVRVDGVPAWVHASHVKRAPAMNRMIGLQRRLTTRLSFAFFGALLLLHLRLINSAAPSSPHIPKRLTWQVLSETGKVVYQVTDTKPSGTWWPPLTPDICALAVGNKNWHIGQRGITLEQSKIGPSITYDLRPAWKGPQTRLKGVHCNNAERRRELQTLPFYVCPAPTQRPREQKHTLVSSCGAQGQYYCQIWDCETTGTGWWIQQPGWELIQVKRNLTNTHRYPGWVNPLNISFTLEGSKKSILAKWLAGMWWGLRLYKTAEDDGVLFGIRLREEPISPPKPLEGTLDVPTVRALFEVITGDPGHPDQFFCIDQWLEIARHMAPWVQLCVCKKGQSKVSVAGEQKQVPQKEAQPPVLQDPPPPRKCGQFYHLH</sequence>
<dbReference type="Gene3D" id="1.10.340.70">
    <property type="match status" value="1"/>
</dbReference>
<dbReference type="InterPro" id="IPR015416">
    <property type="entry name" value="Znf_H2C2_histone_UAS-bd"/>
</dbReference>
<evidence type="ECO:0000259" key="17">
    <source>
        <dbReference type="PROSITE" id="PS50878"/>
    </source>
</evidence>
<comment type="caution">
    <text evidence="20">The sequence shown here is derived from an EMBL/GenBank/DDBJ whole genome shotgun (WGS) entry which is preliminary data.</text>
</comment>
<evidence type="ECO:0000256" key="10">
    <source>
        <dbReference type="ARBA" id="ARBA00022842"/>
    </source>
</evidence>
<evidence type="ECO:0000256" key="7">
    <source>
        <dbReference type="ARBA" id="ARBA00022722"/>
    </source>
</evidence>
<dbReference type="GO" id="GO:0006508">
    <property type="term" value="P:proteolysis"/>
    <property type="evidence" value="ECO:0007669"/>
    <property type="project" value="InterPro"/>
</dbReference>
<evidence type="ECO:0000256" key="5">
    <source>
        <dbReference type="ARBA" id="ARBA00022679"/>
    </source>
</evidence>
<dbReference type="PROSITE" id="PS50175">
    <property type="entry name" value="ASP_PROT_RETROV"/>
    <property type="match status" value="1"/>
</dbReference>
<evidence type="ECO:0000256" key="6">
    <source>
        <dbReference type="ARBA" id="ARBA00022695"/>
    </source>
</evidence>
<name>A0AA40HU76_CNENI</name>
<dbReference type="GO" id="GO:0004190">
    <property type="term" value="F:aspartic-type endopeptidase activity"/>
    <property type="evidence" value="ECO:0007669"/>
    <property type="project" value="InterPro"/>
</dbReference>
<dbReference type="CDD" id="cd09273">
    <property type="entry name" value="RNase_HI_RT_Bel"/>
    <property type="match status" value="1"/>
</dbReference>
<keyword evidence="9" id="KW-0378">Hydrolase</keyword>
<dbReference type="Pfam" id="PF00075">
    <property type="entry name" value="RNase_H"/>
    <property type="match status" value="1"/>
</dbReference>
<feature type="domain" description="Reverse transcriptase" evidence="17">
    <location>
        <begin position="185"/>
        <end position="376"/>
    </location>
</feature>
<evidence type="ECO:0000259" key="18">
    <source>
        <dbReference type="PROSITE" id="PS50879"/>
    </source>
</evidence>
<accession>A0AA40HU76</accession>
<dbReference type="InterPro" id="IPR008981">
    <property type="entry name" value="FMuLV_rcpt-bd"/>
</dbReference>
<dbReference type="PANTHER" id="PTHR33064:SF38">
    <property type="entry name" value="LRRGT00076-LIKE"/>
    <property type="match status" value="1"/>
</dbReference>
<dbReference type="CDD" id="cd03715">
    <property type="entry name" value="RT_ZFREV_like"/>
    <property type="match status" value="1"/>
</dbReference>
<evidence type="ECO:0000256" key="15">
    <source>
        <dbReference type="SAM" id="MobiDB-lite"/>
    </source>
</evidence>
<keyword evidence="14" id="KW-0233">DNA recombination</keyword>
<dbReference type="Pfam" id="PF00665">
    <property type="entry name" value="rve"/>
    <property type="match status" value="1"/>
</dbReference>
<dbReference type="PANTHER" id="PTHR33064">
    <property type="entry name" value="POL PROTEIN"/>
    <property type="match status" value="1"/>
</dbReference>
<dbReference type="Gene3D" id="2.30.30.850">
    <property type="match status" value="1"/>
</dbReference>
<evidence type="ECO:0000256" key="4">
    <source>
        <dbReference type="ARBA" id="ARBA00018735"/>
    </source>
</evidence>
<dbReference type="InterPro" id="IPR036397">
    <property type="entry name" value="RNaseH_sf"/>
</dbReference>
<dbReference type="Gene3D" id="3.30.70.270">
    <property type="match status" value="2"/>
</dbReference>
<evidence type="ECO:0000256" key="3">
    <source>
        <dbReference type="ARBA" id="ARBA00012493"/>
    </source>
</evidence>
<dbReference type="Pfam" id="PF00078">
    <property type="entry name" value="RVT_1"/>
    <property type="match status" value="1"/>
</dbReference>
<protein>
    <recommendedName>
        <fullName evidence="4">Gag-Pol polyprotein</fullName>
        <ecNumber evidence="3">2.7.7.49</ecNumber>
        <ecNumber evidence="2">3.1.26.4</ecNumber>
    </recommendedName>
</protein>